<name>A0A9R1TQ45_9HYME</name>
<dbReference type="GO" id="GO:0004523">
    <property type="term" value="F:RNA-DNA hybrid ribonuclease activity"/>
    <property type="evidence" value="ECO:0007669"/>
    <property type="project" value="InterPro"/>
</dbReference>
<dbReference type="PANTHER" id="PTHR33481">
    <property type="entry name" value="REVERSE TRANSCRIPTASE"/>
    <property type="match status" value="1"/>
</dbReference>
<dbReference type="GO" id="GO:0042575">
    <property type="term" value="C:DNA polymerase complex"/>
    <property type="evidence" value="ECO:0007669"/>
    <property type="project" value="UniProtKB-ARBA"/>
</dbReference>
<protein>
    <submittedName>
        <fullName evidence="4">Uncharacterized protein</fullName>
    </submittedName>
</protein>
<evidence type="ECO:0000259" key="1">
    <source>
        <dbReference type="PROSITE" id="PS50878"/>
    </source>
</evidence>
<feature type="domain" description="RNase H type-1" evidence="2">
    <location>
        <begin position="307"/>
        <end position="437"/>
    </location>
</feature>
<dbReference type="GO" id="GO:0003676">
    <property type="term" value="F:nucleic acid binding"/>
    <property type="evidence" value="ECO:0007669"/>
    <property type="project" value="InterPro"/>
</dbReference>
<dbReference type="GO" id="GO:0071897">
    <property type="term" value="P:DNA biosynthetic process"/>
    <property type="evidence" value="ECO:0007669"/>
    <property type="project" value="UniProtKB-ARBA"/>
</dbReference>
<dbReference type="Gene3D" id="3.30.420.10">
    <property type="entry name" value="Ribonuclease H-like superfamily/Ribonuclease H"/>
    <property type="match status" value="1"/>
</dbReference>
<evidence type="ECO:0000259" key="2">
    <source>
        <dbReference type="PROSITE" id="PS50879"/>
    </source>
</evidence>
<dbReference type="AlphaFoldDB" id="A0A9R1TQ45"/>
<dbReference type="SUPFAM" id="SSF53098">
    <property type="entry name" value="Ribonuclease H-like"/>
    <property type="match status" value="1"/>
</dbReference>
<feature type="domain" description="Reverse transcriptase" evidence="1">
    <location>
        <begin position="1"/>
        <end position="135"/>
    </location>
</feature>
<dbReference type="InterPro" id="IPR036397">
    <property type="entry name" value="RNaseH_sf"/>
</dbReference>
<dbReference type="PROSITE" id="PS50878">
    <property type="entry name" value="RT_POL"/>
    <property type="match status" value="1"/>
</dbReference>
<dbReference type="Proteomes" id="UP000694866">
    <property type="component" value="Unplaced"/>
</dbReference>
<dbReference type="RefSeq" id="XP_011313215.1">
    <property type="nucleotide sequence ID" value="XM_011314913.1"/>
</dbReference>
<evidence type="ECO:0000313" key="4">
    <source>
        <dbReference type="RefSeq" id="XP_011313215.1"/>
    </source>
</evidence>
<gene>
    <name evidence="4" type="primary">LOC105272700</name>
</gene>
<dbReference type="InterPro" id="IPR012337">
    <property type="entry name" value="RNaseH-like_sf"/>
</dbReference>
<dbReference type="KEGG" id="fas:105272700"/>
<dbReference type="SUPFAM" id="SSF56672">
    <property type="entry name" value="DNA/RNA polymerases"/>
    <property type="match status" value="1"/>
</dbReference>
<keyword evidence="3" id="KW-1185">Reference proteome</keyword>
<evidence type="ECO:0000313" key="3">
    <source>
        <dbReference type="Proteomes" id="UP000694866"/>
    </source>
</evidence>
<organism evidence="3 4">
    <name type="scientific">Fopius arisanus</name>
    <dbReference type="NCBI Taxonomy" id="64838"/>
    <lineage>
        <taxon>Eukaryota</taxon>
        <taxon>Metazoa</taxon>
        <taxon>Ecdysozoa</taxon>
        <taxon>Arthropoda</taxon>
        <taxon>Hexapoda</taxon>
        <taxon>Insecta</taxon>
        <taxon>Pterygota</taxon>
        <taxon>Neoptera</taxon>
        <taxon>Endopterygota</taxon>
        <taxon>Hymenoptera</taxon>
        <taxon>Apocrita</taxon>
        <taxon>Ichneumonoidea</taxon>
        <taxon>Braconidae</taxon>
        <taxon>Opiinae</taxon>
        <taxon>Fopius</taxon>
    </lineage>
</organism>
<dbReference type="GeneID" id="105272700"/>
<accession>A0A9R1TQ45</accession>
<reference evidence="4" key="1">
    <citation type="submission" date="2025-08" db="UniProtKB">
        <authorList>
            <consortium name="RefSeq"/>
        </authorList>
    </citation>
    <scope>IDENTIFICATION</scope>
    <source>
        <strain evidence="4">USDA-PBARC FA_bdor</strain>
        <tissue evidence="4">Whole organism</tissue>
    </source>
</reference>
<dbReference type="Pfam" id="PF00078">
    <property type="entry name" value="RVT_1"/>
    <property type="match status" value="1"/>
</dbReference>
<dbReference type="OrthoDB" id="7695642at2759"/>
<dbReference type="InterPro" id="IPR043502">
    <property type="entry name" value="DNA/RNA_pol_sf"/>
</dbReference>
<proteinExistence type="predicted"/>
<dbReference type="CDD" id="cd09276">
    <property type="entry name" value="Rnase_HI_RT_non_LTR"/>
    <property type="match status" value="1"/>
</dbReference>
<dbReference type="PANTHER" id="PTHR33481:SF1">
    <property type="entry name" value="ENDONUCLEASE_EXONUCLEASE_PHOSPHATASE DOMAIN-CONTAINING PROTEIN-RELATED"/>
    <property type="match status" value="1"/>
</dbReference>
<dbReference type="InterPro" id="IPR002156">
    <property type="entry name" value="RNaseH_domain"/>
</dbReference>
<dbReference type="PROSITE" id="PS50879">
    <property type="entry name" value="RNASE_H_1"/>
    <property type="match status" value="1"/>
</dbReference>
<dbReference type="Pfam" id="PF00075">
    <property type="entry name" value="RNase_H"/>
    <property type="match status" value="1"/>
</dbReference>
<dbReference type="InterPro" id="IPR000477">
    <property type="entry name" value="RT_dom"/>
</dbReference>
<sequence>MLRTRLVHSSLGDSTVRALVGRGCPQGGVISPLLWLLVADGLLTGLERLGVDAIGYADDVALLLSSRNEGILHQRMQNALDYVQQWCTSHGLRVNPSKTEMVLFTSRRRCVVRPPSIYDTVLGFSNEVKYLGVWLDRRLSWKKHITMQTNKVIMTYWACRRMFGSTWGLRPRIVKWIYTAIMLPQLAYAAVVWWTAMNKACHRKTVDRTGRIAMLGITGALWTTPTSALEALLFLQPPHLHIKEVAMISAARLRLQGRWKEASSGHAAMLTADSELRGLLSWGGDACFKVNLGYGATQLGSDRKWTPPTGLVWYTDGSRIGNRAGAGIWSEGPSIARALGFHPHTTMLQAELAALKACAREILGRGDRGKKIYICSDSRRALRALLKNESCSRLVNDCTDLMERVASHNQLEVVWIPGHAGILGNKKTDELAKRGCLEVAPTEENPVGVHIDFVKDMIWKRAERGVVERWRSEEGAKHTRTLFREPSKQLAEMLVGLNRIQLRSLIGLITGHWPLASYLAKIGRGSDPTCPKCGLADENPHHLGTRCSGLDEIRWDVFGTTCIKDMYVDMDGIDGLYEFARRANILAPID</sequence>